<dbReference type="Gene3D" id="3.30.479.30">
    <property type="entry name" value="Band 7 domain"/>
    <property type="match status" value="1"/>
</dbReference>
<evidence type="ECO:0000256" key="6">
    <source>
        <dbReference type="RuleBase" id="RU364113"/>
    </source>
</evidence>
<keyword evidence="10" id="KW-0378">Hydrolase</keyword>
<dbReference type="NCBIfam" id="TIGR01933">
    <property type="entry name" value="hflK"/>
    <property type="match status" value="1"/>
</dbReference>
<accession>A0A177M5I6</accession>
<dbReference type="GO" id="GO:0008233">
    <property type="term" value="F:peptidase activity"/>
    <property type="evidence" value="ECO:0007669"/>
    <property type="project" value="UniProtKB-KW"/>
</dbReference>
<evidence type="ECO:0000256" key="2">
    <source>
        <dbReference type="ARBA" id="ARBA00006971"/>
    </source>
</evidence>
<dbReference type="OrthoDB" id="9779595at2"/>
<feature type="domain" description="Band 7" evidence="9">
    <location>
        <begin position="63"/>
        <end position="238"/>
    </location>
</feature>
<keyword evidence="10" id="KW-0645">Protease</keyword>
<feature type="region of interest" description="Disordered" evidence="8">
    <location>
        <begin position="1"/>
        <end position="20"/>
    </location>
</feature>
<keyword evidence="3" id="KW-0812">Transmembrane</keyword>
<sequence>MSSEKHNTSKPTPPTDWKAEADKYWQQVSQRGADFYRDHKHLLSLRKVGAVLGGSLALAWLASGVYIVDQGNRGVVSRFGAYVDTTQPGPHWHIPLPIETVKIVNVEQQRFIEVGYSSRVTKSATLPQESLMLTSDENIVTVRLAVQYQINNAKDYLFNVKDNEATLKQLTESVERAVIGRNDMDFVLTEGRSEIVAEIKGEIQQAMDDYRTGITIASVNLQDAQPPEEVQGAFEDAIRAREDKQRLINEAEAYSNEIIPKARGAAARLLQEAEAYEAEKVAKAKGETERFDQLLVEYEKNPAITRKRLYLEAKEKLYSGSNKIMVEAERNTPQFYMPLQSAPTHSATAKTVQAPEINNDSIANDKGTSHKAAASTELRPSRSRP</sequence>
<comment type="similarity">
    <text evidence="2 6">Belongs to the band 7/mec-2 family. HflK subfamily.</text>
</comment>
<name>A0A177M5I6_METMH</name>
<dbReference type="GO" id="GO:0016020">
    <property type="term" value="C:membrane"/>
    <property type="evidence" value="ECO:0007669"/>
    <property type="project" value="UniProtKB-SubCell"/>
</dbReference>
<dbReference type="GO" id="GO:0006508">
    <property type="term" value="P:proteolysis"/>
    <property type="evidence" value="ECO:0007669"/>
    <property type="project" value="UniProtKB-KW"/>
</dbReference>
<dbReference type="SUPFAM" id="SSF117892">
    <property type="entry name" value="Band 7/SPFH domain"/>
    <property type="match status" value="1"/>
</dbReference>
<keyword evidence="7" id="KW-0175">Coiled coil</keyword>
<feature type="compositionally biased region" description="Polar residues" evidence="8">
    <location>
        <begin position="343"/>
        <end position="362"/>
    </location>
</feature>
<proteinExistence type="inferred from homology"/>
<dbReference type="SMART" id="SM00244">
    <property type="entry name" value="PHB"/>
    <property type="match status" value="1"/>
</dbReference>
<dbReference type="InterPro" id="IPR010201">
    <property type="entry name" value="HflK"/>
</dbReference>
<evidence type="ECO:0000256" key="7">
    <source>
        <dbReference type="SAM" id="Coils"/>
    </source>
</evidence>
<evidence type="ECO:0000256" key="5">
    <source>
        <dbReference type="ARBA" id="ARBA00023136"/>
    </source>
</evidence>
<evidence type="ECO:0000256" key="1">
    <source>
        <dbReference type="ARBA" id="ARBA00004167"/>
    </source>
</evidence>
<comment type="subunit">
    <text evidence="6">HflC and HflK may interact to form a multimeric complex.</text>
</comment>
<gene>
    <name evidence="10" type="ORF">A1332_18105</name>
    <name evidence="11" type="ORF">A1353_07545</name>
</gene>
<keyword evidence="4" id="KW-1133">Transmembrane helix</keyword>
<evidence type="ECO:0000256" key="4">
    <source>
        <dbReference type="ARBA" id="ARBA00022989"/>
    </source>
</evidence>
<dbReference type="Proteomes" id="UP000077763">
    <property type="component" value="Unassembled WGS sequence"/>
</dbReference>
<dbReference type="PANTHER" id="PTHR43327">
    <property type="entry name" value="STOMATIN-LIKE PROTEIN 2, MITOCHONDRIAL"/>
    <property type="match status" value="1"/>
</dbReference>
<dbReference type="RefSeq" id="WP_064009720.1">
    <property type="nucleotide sequence ID" value="NZ_LUUG01000094.1"/>
</dbReference>
<dbReference type="InterPro" id="IPR036013">
    <property type="entry name" value="Band_7/SPFH_dom_sf"/>
</dbReference>
<keyword evidence="5" id="KW-0472">Membrane</keyword>
<dbReference type="EMBL" id="LUUH01000029">
    <property type="protein sequence ID" value="OAI07201.1"/>
    <property type="molecule type" value="Genomic_DNA"/>
</dbReference>
<dbReference type="CDD" id="cd03404">
    <property type="entry name" value="SPFH_HflK"/>
    <property type="match status" value="1"/>
</dbReference>
<dbReference type="PANTHER" id="PTHR43327:SF2">
    <property type="entry name" value="MODULATOR OF FTSH PROTEASE HFLK"/>
    <property type="match status" value="1"/>
</dbReference>
<evidence type="ECO:0000313" key="12">
    <source>
        <dbReference type="Proteomes" id="UP000077763"/>
    </source>
</evidence>
<dbReference type="EMBL" id="LUUG01000094">
    <property type="protein sequence ID" value="OAI00952.1"/>
    <property type="molecule type" value="Genomic_DNA"/>
</dbReference>
<evidence type="ECO:0000256" key="3">
    <source>
        <dbReference type="ARBA" id="ARBA00022692"/>
    </source>
</evidence>
<reference evidence="12 13" key="1">
    <citation type="submission" date="2016-03" db="EMBL/GenBank/DDBJ databases">
        <authorList>
            <person name="Ploux O."/>
        </authorList>
    </citation>
    <scope>NUCLEOTIDE SEQUENCE [LARGE SCALE GENOMIC DNA]</scope>
    <source>
        <strain evidence="10 13">R-45363</strain>
        <strain evidence="11 12">R-45371</strain>
    </source>
</reference>
<feature type="region of interest" description="Disordered" evidence="8">
    <location>
        <begin position="343"/>
        <end position="385"/>
    </location>
</feature>
<feature type="coiled-coil region" evidence="7">
    <location>
        <begin position="237"/>
        <end position="279"/>
    </location>
</feature>
<comment type="function">
    <text evidence="6">HflC and HflK could encode or regulate a protease.</text>
</comment>
<dbReference type="AlphaFoldDB" id="A0A177M5I6"/>
<protein>
    <recommendedName>
        <fullName evidence="6">Protein HflK</fullName>
    </recommendedName>
</protein>
<dbReference type="InterPro" id="IPR050710">
    <property type="entry name" value="Band7/mec-2_domain"/>
</dbReference>
<evidence type="ECO:0000313" key="10">
    <source>
        <dbReference type="EMBL" id="OAI00952.1"/>
    </source>
</evidence>
<evidence type="ECO:0000313" key="13">
    <source>
        <dbReference type="Proteomes" id="UP000078090"/>
    </source>
</evidence>
<evidence type="ECO:0000256" key="8">
    <source>
        <dbReference type="SAM" id="MobiDB-lite"/>
    </source>
</evidence>
<evidence type="ECO:0000259" key="9">
    <source>
        <dbReference type="SMART" id="SM00244"/>
    </source>
</evidence>
<dbReference type="Proteomes" id="UP000078090">
    <property type="component" value="Unassembled WGS sequence"/>
</dbReference>
<comment type="subcellular location">
    <subcellularLocation>
        <location evidence="1">Membrane</location>
        <topology evidence="1">Single-pass membrane protein</topology>
    </subcellularLocation>
</comment>
<comment type="caution">
    <text evidence="10">The sequence shown here is derived from an EMBL/GenBank/DDBJ whole genome shotgun (WGS) entry which is preliminary data.</text>
</comment>
<evidence type="ECO:0000313" key="11">
    <source>
        <dbReference type="EMBL" id="OAI07201.1"/>
    </source>
</evidence>
<organism evidence="10 13">
    <name type="scientific">Methylomonas methanica</name>
    <dbReference type="NCBI Taxonomy" id="421"/>
    <lineage>
        <taxon>Bacteria</taxon>
        <taxon>Pseudomonadati</taxon>
        <taxon>Pseudomonadota</taxon>
        <taxon>Gammaproteobacteria</taxon>
        <taxon>Methylococcales</taxon>
        <taxon>Methylococcaceae</taxon>
        <taxon>Methylomonas</taxon>
    </lineage>
</organism>
<dbReference type="Pfam" id="PF01145">
    <property type="entry name" value="Band_7"/>
    <property type="match status" value="1"/>
</dbReference>
<dbReference type="InterPro" id="IPR001107">
    <property type="entry name" value="Band_7"/>
</dbReference>